<keyword evidence="5 11" id="KW-0479">Metal-binding</keyword>
<evidence type="ECO:0000256" key="4">
    <source>
        <dbReference type="ARBA" id="ARBA00022485"/>
    </source>
</evidence>
<reference evidence="12 13" key="1">
    <citation type="submission" date="2016-04" db="EMBL/GenBank/DDBJ databases">
        <title>Complete genome sequence of natural rubber-degrading, novel Gram-negative bacterium, Rhizobacter gummiphilus strain NS21.</title>
        <authorList>
            <person name="Tabata M."/>
            <person name="Kasai D."/>
            <person name="Fukuda M."/>
        </authorList>
    </citation>
    <scope>NUCLEOTIDE SEQUENCE [LARGE SCALE GENOMIC DNA]</scope>
    <source>
        <strain evidence="12 13">NS21</strain>
    </source>
</reference>
<sequence length="107" mass="11850">MTHVVTEACIQCKYTDCVDVCPVDCFREGPNFLAIDPDECIDCAVCIPECPANAIMPEEDVPGDQQHMIKINADLAKGWPSITKRKAALPDADEWKDRTGKLSELIK</sequence>
<evidence type="ECO:0000256" key="10">
    <source>
        <dbReference type="ARBA" id="ARBA00023291"/>
    </source>
</evidence>
<dbReference type="SUPFAM" id="SSF54862">
    <property type="entry name" value="4Fe-4S ferredoxins"/>
    <property type="match status" value="1"/>
</dbReference>
<dbReference type="Gene3D" id="3.30.70.20">
    <property type="match status" value="1"/>
</dbReference>
<dbReference type="NCBIfam" id="NF045490">
    <property type="entry name" value="FdxA_Protbact"/>
    <property type="match status" value="1"/>
</dbReference>
<evidence type="ECO:0000256" key="5">
    <source>
        <dbReference type="ARBA" id="ARBA00022723"/>
    </source>
</evidence>
<keyword evidence="6 11" id="KW-0677">Repeat</keyword>
<keyword evidence="13" id="KW-1185">Reference proteome</keyword>
<dbReference type="AlphaFoldDB" id="A0A1W6L7Q4"/>
<keyword evidence="10 11" id="KW-0003">3Fe-4S</keyword>
<evidence type="ECO:0000256" key="1">
    <source>
        <dbReference type="ARBA" id="ARBA00001927"/>
    </source>
</evidence>
<dbReference type="OrthoDB" id="9803397at2"/>
<evidence type="ECO:0000256" key="8">
    <source>
        <dbReference type="ARBA" id="ARBA00023004"/>
    </source>
</evidence>
<evidence type="ECO:0000256" key="6">
    <source>
        <dbReference type="ARBA" id="ARBA00022737"/>
    </source>
</evidence>
<keyword evidence="7 11" id="KW-0249">Electron transport</keyword>
<evidence type="ECO:0000256" key="7">
    <source>
        <dbReference type="ARBA" id="ARBA00022982"/>
    </source>
</evidence>
<dbReference type="PANTHER" id="PTHR42859:SF2">
    <property type="entry name" value="FERREDOXIN"/>
    <property type="match status" value="1"/>
</dbReference>
<evidence type="ECO:0000256" key="9">
    <source>
        <dbReference type="ARBA" id="ARBA00023014"/>
    </source>
</evidence>
<evidence type="ECO:0000256" key="3">
    <source>
        <dbReference type="ARBA" id="ARBA00022448"/>
    </source>
</evidence>
<dbReference type="InterPro" id="IPR054829">
    <property type="entry name" value="FdxA"/>
</dbReference>
<keyword evidence="8 11" id="KW-0408">Iron</keyword>
<accession>A0A1W6L7Q4</accession>
<proteinExistence type="predicted"/>
<dbReference type="InterPro" id="IPR050294">
    <property type="entry name" value="RnfB_subfamily"/>
</dbReference>
<dbReference type="STRING" id="946333.A4W93_10925"/>
<dbReference type="GO" id="GO:0051538">
    <property type="term" value="F:3 iron, 4 sulfur cluster binding"/>
    <property type="evidence" value="ECO:0007669"/>
    <property type="project" value="UniProtKB-KW"/>
</dbReference>
<dbReference type="InterPro" id="IPR000813">
    <property type="entry name" value="7Fe_ferredoxin"/>
</dbReference>
<dbReference type="GO" id="GO:0009055">
    <property type="term" value="F:electron transfer activity"/>
    <property type="evidence" value="ECO:0007669"/>
    <property type="project" value="InterPro"/>
</dbReference>
<keyword evidence="4 11" id="KW-0004">4Fe-4S</keyword>
<dbReference type="EMBL" id="CP015118">
    <property type="protein sequence ID" value="ARN20371.1"/>
    <property type="molecule type" value="Genomic_DNA"/>
</dbReference>
<dbReference type="GO" id="GO:0051539">
    <property type="term" value="F:4 iron, 4 sulfur cluster binding"/>
    <property type="evidence" value="ECO:0007669"/>
    <property type="project" value="UniProtKB-KW"/>
</dbReference>
<comment type="cofactor">
    <cofactor evidence="1 11">
        <name>[3Fe-4S] cluster</name>
        <dbReference type="ChEBI" id="CHEBI:21137"/>
    </cofactor>
</comment>
<keyword evidence="9 11" id="KW-0411">Iron-sulfur</keyword>
<name>A0A1W6L7Q4_9BURK</name>
<evidence type="ECO:0000313" key="13">
    <source>
        <dbReference type="Proteomes" id="UP000193427"/>
    </source>
</evidence>
<dbReference type="PRINTS" id="PR00354">
    <property type="entry name" value="7FE8SFRDOXIN"/>
</dbReference>
<dbReference type="PROSITE" id="PS51379">
    <property type="entry name" value="4FE4S_FER_2"/>
    <property type="match status" value="2"/>
</dbReference>
<dbReference type="KEGG" id="rgu:A4W93_10925"/>
<dbReference type="Proteomes" id="UP000193427">
    <property type="component" value="Chromosome"/>
</dbReference>
<dbReference type="Pfam" id="PF11953">
    <property type="entry name" value="DUF3470"/>
    <property type="match status" value="1"/>
</dbReference>
<organism evidence="12 13">
    <name type="scientific">Piscinibacter gummiphilus</name>
    <dbReference type="NCBI Taxonomy" id="946333"/>
    <lineage>
        <taxon>Bacteria</taxon>
        <taxon>Pseudomonadati</taxon>
        <taxon>Pseudomonadota</taxon>
        <taxon>Betaproteobacteria</taxon>
        <taxon>Burkholderiales</taxon>
        <taxon>Sphaerotilaceae</taxon>
        <taxon>Piscinibacter</taxon>
    </lineage>
</organism>
<dbReference type="PROSITE" id="PS00198">
    <property type="entry name" value="4FE4S_FER_1"/>
    <property type="match status" value="1"/>
</dbReference>
<evidence type="ECO:0000256" key="11">
    <source>
        <dbReference type="RuleBase" id="RU364098"/>
    </source>
</evidence>
<dbReference type="InterPro" id="IPR017900">
    <property type="entry name" value="4Fe4S_Fe_S_CS"/>
</dbReference>
<gene>
    <name evidence="12" type="ORF">A4W93_10925</name>
</gene>
<evidence type="ECO:0000256" key="2">
    <source>
        <dbReference type="ARBA" id="ARBA00001966"/>
    </source>
</evidence>
<dbReference type="GO" id="GO:0046872">
    <property type="term" value="F:metal ion binding"/>
    <property type="evidence" value="ECO:0007669"/>
    <property type="project" value="UniProtKB-KW"/>
</dbReference>
<comment type="cofactor">
    <cofactor evidence="2 11">
        <name>[4Fe-4S] cluster</name>
        <dbReference type="ChEBI" id="CHEBI:49883"/>
    </cofactor>
</comment>
<dbReference type="RefSeq" id="WP_085750642.1">
    <property type="nucleotide sequence ID" value="NZ_BSPR01000023.1"/>
</dbReference>
<dbReference type="PANTHER" id="PTHR42859">
    <property type="entry name" value="OXIDOREDUCTASE"/>
    <property type="match status" value="1"/>
</dbReference>
<protein>
    <recommendedName>
        <fullName evidence="11">Ferredoxin</fullName>
    </recommendedName>
</protein>
<dbReference type="Pfam" id="PF00037">
    <property type="entry name" value="Fer4"/>
    <property type="match status" value="1"/>
</dbReference>
<keyword evidence="3 11" id="KW-0813">Transport</keyword>
<evidence type="ECO:0000313" key="12">
    <source>
        <dbReference type="EMBL" id="ARN20371.1"/>
    </source>
</evidence>
<dbReference type="InterPro" id="IPR022569">
    <property type="entry name" value="Fd_C"/>
</dbReference>
<comment type="function">
    <text evidence="11">Ferredoxins are iron-sulfur proteins that transfer electrons in a wide variety of metabolic reactions.</text>
</comment>
<dbReference type="InterPro" id="IPR017896">
    <property type="entry name" value="4Fe4S_Fe-S-bd"/>
</dbReference>